<dbReference type="InParanoid" id="A0A1Z5K772"/>
<comment type="similarity">
    <text evidence="1">Belongs to the histidine acid phosphatase family.</text>
</comment>
<keyword evidence="2 5" id="KW-0378">Hydrolase</keyword>
<gene>
    <name evidence="5" type="ORF">FisN_6Hh342</name>
</gene>
<keyword evidence="3" id="KW-1133">Transmembrane helix</keyword>
<keyword evidence="3" id="KW-0812">Transmembrane</keyword>
<dbReference type="Proteomes" id="UP000198406">
    <property type="component" value="Unassembled WGS sequence"/>
</dbReference>
<dbReference type="CDD" id="cd07061">
    <property type="entry name" value="HP_HAP_like"/>
    <property type="match status" value="1"/>
</dbReference>
<dbReference type="AlphaFoldDB" id="A0A1Z5K772"/>
<keyword evidence="4" id="KW-0732">Signal</keyword>
<dbReference type="GO" id="GO:0003993">
    <property type="term" value="F:acid phosphatase activity"/>
    <property type="evidence" value="ECO:0007669"/>
    <property type="project" value="UniProtKB-EC"/>
</dbReference>
<dbReference type="Gene3D" id="3.40.50.1240">
    <property type="entry name" value="Phosphoglycerate mutase-like"/>
    <property type="match status" value="1"/>
</dbReference>
<feature type="chain" id="PRO_5012622452" evidence="4">
    <location>
        <begin position="19"/>
        <end position="514"/>
    </location>
</feature>
<dbReference type="SUPFAM" id="SSF53254">
    <property type="entry name" value="Phosphoglycerate mutase-like"/>
    <property type="match status" value="1"/>
</dbReference>
<evidence type="ECO:0000313" key="5">
    <source>
        <dbReference type="EMBL" id="GAX22094.1"/>
    </source>
</evidence>
<accession>A0A1Z5K772</accession>
<organism evidence="5 6">
    <name type="scientific">Fistulifera solaris</name>
    <name type="common">Oleaginous diatom</name>
    <dbReference type="NCBI Taxonomy" id="1519565"/>
    <lineage>
        <taxon>Eukaryota</taxon>
        <taxon>Sar</taxon>
        <taxon>Stramenopiles</taxon>
        <taxon>Ochrophyta</taxon>
        <taxon>Bacillariophyta</taxon>
        <taxon>Bacillariophyceae</taxon>
        <taxon>Bacillariophycidae</taxon>
        <taxon>Naviculales</taxon>
        <taxon>Naviculaceae</taxon>
        <taxon>Fistulifera</taxon>
    </lineage>
</organism>
<dbReference type="Pfam" id="PF00328">
    <property type="entry name" value="His_Phos_2"/>
    <property type="match status" value="1"/>
</dbReference>
<feature type="signal peptide" evidence="4">
    <location>
        <begin position="1"/>
        <end position="18"/>
    </location>
</feature>
<dbReference type="EC" id="3.1.3.2" evidence="5"/>
<evidence type="ECO:0000256" key="3">
    <source>
        <dbReference type="SAM" id="Phobius"/>
    </source>
</evidence>
<dbReference type="OrthoDB" id="10257284at2759"/>
<dbReference type="InterPro" id="IPR050645">
    <property type="entry name" value="Histidine_acid_phosphatase"/>
</dbReference>
<proteinExistence type="inferred from homology"/>
<name>A0A1Z5K772_FISSO</name>
<keyword evidence="3" id="KW-0472">Membrane</keyword>
<dbReference type="EMBL" id="BDSP01000177">
    <property type="protein sequence ID" value="GAX22094.1"/>
    <property type="molecule type" value="Genomic_DNA"/>
</dbReference>
<feature type="transmembrane region" description="Helical" evidence="3">
    <location>
        <begin position="470"/>
        <end position="492"/>
    </location>
</feature>
<evidence type="ECO:0000256" key="1">
    <source>
        <dbReference type="ARBA" id="ARBA00005375"/>
    </source>
</evidence>
<comment type="caution">
    <text evidence="5">The sequence shown here is derived from an EMBL/GenBank/DDBJ whole genome shotgun (WGS) entry which is preliminary data.</text>
</comment>
<dbReference type="PANTHER" id="PTHR11567">
    <property type="entry name" value="ACID PHOSPHATASE-RELATED"/>
    <property type="match status" value="1"/>
</dbReference>
<dbReference type="InterPro" id="IPR000560">
    <property type="entry name" value="His_Pase_clade-2"/>
</dbReference>
<dbReference type="InterPro" id="IPR029033">
    <property type="entry name" value="His_PPase_superfam"/>
</dbReference>
<evidence type="ECO:0000313" key="6">
    <source>
        <dbReference type="Proteomes" id="UP000198406"/>
    </source>
</evidence>
<sequence>MSLLFAIAAFVTTTVVAAAPYTAYPVYPPYCSTPEQMQQRGVPPLQQGSSYGASQLRHVTAVIRHGARTPWAGNLPCWADFDPQPWNCELQTTITPEVSAAWFRKQYDALQSPEYNLTNELIGGTCQLGQLLELGVVQELWNGEQLRDAYFDTASPNMLLSPNKPWESLSYRADDEQRTLMSGRVLLKGLFGNEVTAPLTIPMHTADYERDVVGENENLCPRLTQLRELFYGTDEFRQFNASAEAQQLRDFQRRQLHTDHDLELDCFMTTICTDRTLPDAINDYAGEEQTESMFLRLVNFYIRQYTSFAMANDAEYSKLAMGPLWAEIMDNVDRVIAENGTAYPRLALFSGHDTTIIGLLASLSKVYDGSWPPYASKLLLEIHEIDLDGRKDKALYTTGYGFRLIYNGQVLTDQVEGCPKDTHICDVSVLKRHLNFPLRDRDCSLLDIPTTTTASGVAQVFDLFLSPSGFGVFVVVVLSSMAVGSVLMFVLLSKLQPQLIHRRSYGAASQENPE</sequence>
<dbReference type="PROSITE" id="PS00778">
    <property type="entry name" value="HIS_ACID_PHOSPHAT_2"/>
    <property type="match status" value="1"/>
</dbReference>
<evidence type="ECO:0000256" key="4">
    <source>
        <dbReference type="SAM" id="SignalP"/>
    </source>
</evidence>
<protein>
    <submittedName>
        <fullName evidence="5">Lysophosphatidic acid phosphatase type 6</fullName>
        <ecNumber evidence="5">3.1.3.2</ecNumber>
    </submittedName>
</protein>
<dbReference type="PROSITE" id="PS00616">
    <property type="entry name" value="HIS_ACID_PHOSPHAT_1"/>
    <property type="match status" value="1"/>
</dbReference>
<dbReference type="InterPro" id="IPR033379">
    <property type="entry name" value="Acid_Pase_AS"/>
</dbReference>
<evidence type="ECO:0000256" key="2">
    <source>
        <dbReference type="ARBA" id="ARBA00022801"/>
    </source>
</evidence>
<reference evidence="5 6" key="1">
    <citation type="journal article" date="2015" name="Plant Cell">
        <title>Oil accumulation by the oleaginous diatom Fistulifera solaris as revealed by the genome and transcriptome.</title>
        <authorList>
            <person name="Tanaka T."/>
            <person name="Maeda Y."/>
            <person name="Veluchamy A."/>
            <person name="Tanaka M."/>
            <person name="Abida H."/>
            <person name="Marechal E."/>
            <person name="Bowler C."/>
            <person name="Muto M."/>
            <person name="Sunaga Y."/>
            <person name="Tanaka M."/>
            <person name="Yoshino T."/>
            <person name="Taniguchi T."/>
            <person name="Fukuda Y."/>
            <person name="Nemoto M."/>
            <person name="Matsumoto M."/>
            <person name="Wong P.S."/>
            <person name="Aburatani S."/>
            <person name="Fujibuchi W."/>
        </authorList>
    </citation>
    <scope>NUCLEOTIDE SEQUENCE [LARGE SCALE GENOMIC DNA]</scope>
    <source>
        <strain evidence="5 6">JPCC DA0580</strain>
    </source>
</reference>
<keyword evidence="6" id="KW-1185">Reference proteome</keyword>
<dbReference type="PANTHER" id="PTHR11567:SF110">
    <property type="entry name" value="2-PHOSPHOXYLOSE PHOSPHATASE 1"/>
    <property type="match status" value="1"/>
</dbReference>